<sequence length="249" mass="28218">MKVALFIPCYIDLIYPKVGIATLELLERLGVEVTVPLQQTCCGQPMANEGDQKHSIRTETQFCENFKDLNFDYIVGPAGSCVKHVKLHMDAIPQTETVTEIRHKTIELVEFLHDVLKIEEFPWADFQHTVAIHNSCSSIRGLHIASRFEWQEPYFNKTEDLLKKVSGVKVETIDRPQECCGFGGTFCVTDEAVSAKMGQDKVADYTRHKVEYVVSPDMSCLMHQEGIAKREKSDLKFVHIAQVLNNGPF</sequence>
<evidence type="ECO:0000259" key="1">
    <source>
        <dbReference type="Pfam" id="PF02754"/>
    </source>
</evidence>
<proteinExistence type="predicted"/>
<protein>
    <submittedName>
        <fullName evidence="2">L-lactate dehydrogenase complex protein LldE</fullName>
    </submittedName>
</protein>
<dbReference type="EMBL" id="FTPU01000012">
    <property type="protein sequence ID" value="SIT96716.1"/>
    <property type="molecule type" value="Genomic_DNA"/>
</dbReference>
<dbReference type="RefSeq" id="WP_076782926.1">
    <property type="nucleotide sequence ID" value="NZ_FTPU01000012.1"/>
</dbReference>
<evidence type="ECO:0000313" key="2">
    <source>
        <dbReference type="EMBL" id="SIT96716.1"/>
    </source>
</evidence>
<dbReference type="Proteomes" id="UP000187261">
    <property type="component" value="Unassembled WGS sequence"/>
</dbReference>
<dbReference type="PANTHER" id="PTHR30296:SF0">
    <property type="entry name" value="LACTATE UTILIZATION PROTEIN A"/>
    <property type="match status" value="1"/>
</dbReference>
<gene>
    <name evidence="2" type="ORF">SAMN05660493_01409</name>
</gene>
<dbReference type="GO" id="GO:0016491">
    <property type="term" value="F:oxidoreductase activity"/>
    <property type="evidence" value="ECO:0007669"/>
    <property type="project" value="UniProtKB-ARBA"/>
</dbReference>
<reference evidence="3" key="1">
    <citation type="submission" date="2016-10" db="EMBL/GenBank/DDBJ databases">
        <authorList>
            <person name="Varghese N."/>
            <person name="Submissions S."/>
        </authorList>
    </citation>
    <scope>NUCLEOTIDE SEQUENCE [LARGE SCALE GENOMIC DNA]</scope>
    <source>
        <strain evidence="3">DSM 19482</strain>
    </source>
</reference>
<dbReference type="GO" id="GO:0005829">
    <property type="term" value="C:cytosol"/>
    <property type="evidence" value="ECO:0007669"/>
    <property type="project" value="TreeGrafter"/>
</dbReference>
<dbReference type="Pfam" id="PF02754">
    <property type="entry name" value="CCG"/>
    <property type="match status" value="2"/>
</dbReference>
<accession>A0A1U7PT22</accession>
<organism evidence="2 3">
    <name type="scientific">Epilithonimonas bovis DSM 19482</name>
    <dbReference type="NCBI Taxonomy" id="1121284"/>
    <lineage>
        <taxon>Bacteria</taxon>
        <taxon>Pseudomonadati</taxon>
        <taxon>Bacteroidota</taxon>
        <taxon>Flavobacteriia</taxon>
        <taxon>Flavobacteriales</taxon>
        <taxon>Weeksellaceae</taxon>
        <taxon>Chryseobacterium group</taxon>
        <taxon>Epilithonimonas</taxon>
    </lineage>
</organism>
<dbReference type="PANTHER" id="PTHR30296">
    <property type="entry name" value="UNCHARACTERIZED PROTEIN YKGE"/>
    <property type="match status" value="1"/>
</dbReference>
<name>A0A1U7PT22_9FLAO</name>
<dbReference type="InterPro" id="IPR004017">
    <property type="entry name" value="Cys_rich_dom"/>
</dbReference>
<keyword evidence="3" id="KW-1185">Reference proteome</keyword>
<feature type="domain" description="Cysteine-rich" evidence="1">
    <location>
        <begin position="130"/>
        <end position="223"/>
    </location>
</feature>
<dbReference type="AlphaFoldDB" id="A0A1U7PT22"/>
<feature type="domain" description="Cysteine-rich" evidence="1">
    <location>
        <begin position="3"/>
        <end position="84"/>
    </location>
</feature>
<dbReference type="STRING" id="1121284.SAMN05660493_01409"/>
<evidence type="ECO:0000313" key="3">
    <source>
        <dbReference type="Proteomes" id="UP000187261"/>
    </source>
</evidence>
<dbReference type="OrthoDB" id="9770306at2"/>